<gene>
    <name evidence="5" type="ORF">GCM10010430_36520</name>
</gene>
<keyword evidence="6" id="KW-1185">Reference proteome</keyword>
<dbReference type="InterPro" id="IPR009100">
    <property type="entry name" value="AcylCoA_DH/oxidase_NM_dom_sf"/>
</dbReference>
<feature type="domain" description="Acyl-CoA oxidase/dehydrogenase middle" evidence="3">
    <location>
        <begin position="43"/>
        <end position="129"/>
    </location>
</feature>
<evidence type="ECO:0000259" key="3">
    <source>
        <dbReference type="Pfam" id="PF02770"/>
    </source>
</evidence>
<feature type="domain" description="Acyl-CoA dehydrogenase C-terminal" evidence="4">
    <location>
        <begin position="159"/>
        <end position="271"/>
    </location>
</feature>
<proteinExistence type="predicted"/>
<dbReference type="PANTHER" id="PTHR48083">
    <property type="entry name" value="MEDIUM-CHAIN SPECIFIC ACYL-COA DEHYDROGENASE, MITOCHONDRIAL-RELATED"/>
    <property type="match status" value="1"/>
</dbReference>
<comment type="caution">
    <text evidence="5">The sequence shown here is derived from an EMBL/GenBank/DDBJ whole genome shotgun (WGS) entry which is preliminary data.</text>
</comment>
<protein>
    <recommendedName>
        <fullName evidence="7">Acyl-CoA dehydrogenase</fullName>
    </recommendedName>
</protein>
<evidence type="ECO:0000256" key="1">
    <source>
        <dbReference type="ARBA" id="ARBA00022630"/>
    </source>
</evidence>
<dbReference type="Gene3D" id="2.40.110.10">
    <property type="entry name" value="Butyryl-CoA Dehydrogenase, subunit A, domain 2"/>
    <property type="match status" value="1"/>
</dbReference>
<dbReference type="Gene3D" id="1.20.140.10">
    <property type="entry name" value="Butyryl-CoA Dehydrogenase, subunit A, domain 3"/>
    <property type="match status" value="1"/>
</dbReference>
<dbReference type="InterPro" id="IPR036250">
    <property type="entry name" value="AcylCo_DH-like_C"/>
</dbReference>
<dbReference type="InterPro" id="IPR050741">
    <property type="entry name" value="Acyl-CoA_dehydrogenase"/>
</dbReference>
<keyword evidence="1" id="KW-0285">Flavoprotein</keyword>
<dbReference type="InterPro" id="IPR006091">
    <property type="entry name" value="Acyl-CoA_Oxase/DH_mid-dom"/>
</dbReference>
<reference evidence="6" key="1">
    <citation type="journal article" date="2019" name="Int. J. Syst. Evol. Microbiol.">
        <title>The Global Catalogue of Microorganisms (GCM) 10K type strain sequencing project: providing services to taxonomists for standard genome sequencing and annotation.</title>
        <authorList>
            <consortium name="The Broad Institute Genomics Platform"/>
            <consortium name="The Broad Institute Genome Sequencing Center for Infectious Disease"/>
            <person name="Wu L."/>
            <person name="Ma J."/>
        </authorList>
    </citation>
    <scope>NUCLEOTIDE SEQUENCE [LARGE SCALE GENOMIC DNA]</scope>
    <source>
        <strain evidence="6">JCM 7356</strain>
    </source>
</reference>
<dbReference type="CDD" id="cd00567">
    <property type="entry name" value="ACAD"/>
    <property type="match status" value="1"/>
</dbReference>
<dbReference type="Proteomes" id="UP001500305">
    <property type="component" value="Unassembled WGS sequence"/>
</dbReference>
<dbReference type="SUPFAM" id="SSF47203">
    <property type="entry name" value="Acyl-CoA dehydrogenase C-terminal domain-like"/>
    <property type="match status" value="1"/>
</dbReference>
<dbReference type="InterPro" id="IPR013107">
    <property type="entry name" value="Acyl-CoA_DH_C"/>
</dbReference>
<accession>A0ABP5R4E3</accession>
<sequence length="297" mass="32561">MIDALGTAEQKRRWFAGVVERGEIWAAWSGEPQSPKPGEDRRFGTTVAAADGGWVLHGTKAFATSATGARWAILLVDPAGPGGARHARGTADGLLLLACDLNDPTVTVDTSWWDPVGMRATASHAVLFDGTFFPYDRVIGEPGSYLAGQWQTAFVPHYAASFLGAAEAAYDYALAYLKHQGKSQDPYVQQRVGRMAVNIDTGRLWLRHVAGLWDEGRLEEARIAGSRARHLIEHLAEETVHHCIRACGARSLVRPSPVERILRDLTFYQRHDNDDHILATIGRAALGESFDPSFHKP</sequence>
<keyword evidence="2" id="KW-0560">Oxidoreductase</keyword>
<dbReference type="InterPro" id="IPR046373">
    <property type="entry name" value="Acyl-CoA_Oxase/DH_mid-dom_sf"/>
</dbReference>
<evidence type="ECO:0000313" key="5">
    <source>
        <dbReference type="EMBL" id="GAA2250418.1"/>
    </source>
</evidence>
<dbReference type="Pfam" id="PF08028">
    <property type="entry name" value="Acyl-CoA_dh_2"/>
    <property type="match status" value="1"/>
</dbReference>
<dbReference type="SUPFAM" id="SSF56645">
    <property type="entry name" value="Acyl-CoA dehydrogenase NM domain-like"/>
    <property type="match status" value="1"/>
</dbReference>
<dbReference type="PANTHER" id="PTHR48083:SF37">
    <property type="entry name" value="DEHYDROGENASE, PUTATIVE-RELATED"/>
    <property type="match status" value="1"/>
</dbReference>
<dbReference type="Pfam" id="PF02770">
    <property type="entry name" value="Acyl-CoA_dh_M"/>
    <property type="match status" value="1"/>
</dbReference>
<dbReference type="EMBL" id="BAAATR010000015">
    <property type="protein sequence ID" value="GAA2250418.1"/>
    <property type="molecule type" value="Genomic_DNA"/>
</dbReference>
<evidence type="ECO:0000313" key="6">
    <source>
        <dbReference type="Proteomes" id="UP001500305"/>
    </source>
</evidence>
<evidence type="ECO:0008006" key="7">
    <source>
        <dbReference type="Google" id="ProtNLM"/>
    </source>
</evidence>
<name>A0ABP5R4E3_9ACTN</name>
<evidence type="ECO:0000259" key="4">
    <source>
        <dbReference type="Pfam" id="PF08028"/>
    </source>
</evidence>
<evidence type="ECO:0000256" key="2">
    <source>
        <dbReference type="ARBA" id="ARBA00023002"/>
    </source>
</evidence>
<organism evidence="5 6">
    <name type="scientific">Kitasatospora cystarginea</name>
    <dbReference type="NCBI Taxonomy" id="58350"/>
    <lineage>
        <taxon>Bacteria</taxon>
        <taxon>Bacillati</taxon>
        <taxon>Actinomycetota</taxon>
        <taxon>Actinomycetes</taxon>
        <taxon>Kitasatosporales</taxon>
        <taxon>Streptomycetaceae</taxon>
        <taxon>Kitasatospora</taxon>
    </lineage>
</organism>